<name>A0AAW0A6M3_9AGAR</name>
<evidence type="ECO:0000313" key="1">
    <source>
        <dbReference type="EMBL" id="KAK7001751.1"/>
    </source>
</evidence>
<dbReference type="EMBL" id="JAWWNJ010000081">
    <property type="protein sequence ID" value="KAK7001751.1"/>
    <property type="molecule type" value="Genomic_DNA"/>
</dbReference>
<protein>
    <submittedName>
        <fullName evidence="1">Uncharacterized protein</fullName>
    </submittedName>
</protein>
<keyword evidence="2" id="KW-1185">Reference proteome</keyword>
<sequence length="173" mass="19110">MPSLASAAGEALLVHLQAHKHALFKTKVGTSCIDGKWNEVRALVSPDFEFGPDSAVSGWTSPIDIELFGEFQQREAGIVKLGRPQFLLCGEVGTELRRLFTKQSHALIDLMRDVDCGGQHKCDELFLKVPPSWYVPEKGIVMATVWISMPETADETPELVMEAKHIEPIVIAL</sequence>
<dbReference type="AlphaFoldDB" id="A0AAW0A6M3"/>
<proteinExistence type="predicted"/>
<organism evidence="1 2">
    <name type="scientific">Favolaschia claudopus</name>
    <dbReference type="NCBI Taxonomy" id="2862362"/>
    <lineage>
        <taxon>Eukaryota</taxon>
        <taxon>Fungi</taxon>
        <taxon>Dikarya</taxon>
        <taxon>Basidiomycota</taxon>
        <taxon>Agaricomycotina</taxon>
        <taxon>Agaricomycetes</taxon>
        <taxon>Agaricomycetidae</taxon>
        <taxon>Agaricales</taxon>
        <taxon>Marasmiineae</taxon>
        <taxon>Mycenaceae</taxon>
        <taxon>Favolaschia</taxon>
    </lineage>
</organism>
<evidence type="ECO:0000313" key="2">
    <source>
        <dbReference type="Proteomes" id="UP001362999"/>
    </source>
</evidence>
<gene>
    <name evidence="1" type="ORF">R3P38DRAFT_3216027</name>
</gene>
<reference evidence="1 2" key="1">
    <citation type="journal article" date="2024" name="J Genomics">
        <title>Draft genome sequencing and assembly of Favolaschia claudopus CIRM-BRFM 2984 isolated from oak limbs.</title>
        <authorList>
            <person name="Navarro D."/>
            <person name="Drula E."/>
            <person name="Chaduli D."/>
            <person name="Cazenave R."/>
            <person name="Ahrendt S."/>
            <person name="Wang J."/>
            <person name="Lipzen A."/>
            <person name="Daum C."/>
            <person name="Barry K."/>
            <person name="Grigoriev I.V."/>
            <person name="Favel A."/>
            <person name="Rosso M.N."/>
            <person name="Martin F."/>
        </authorList>
    </citation>
    <scope>NUCLEOTIDE SEQUENCE [LARGE SCALE GENOMIC DNA]</scope>
    <source>
        <strain evidence="1 2">CIRM-BRFM 2984</strain>
    </source>
</reference>
<comment type="caution">
    <text evidence="1">The sequence shown here is derived from an EMBL/GenBank/DDBJ whole genome shotgun (WGS) entry which is preliminary data.</text>
</comment>
<accession>A0AAW0A6M3</accession>
<dbReference type="Proteomes" id="UP001362999">
    <property type="component" value="Unassembled WGS sequence"/>
</dbReference>